<dbReference type="AlphaFoldDB" id="A0AAD6HL67"/>
<comment type="caution">
    <text evidence="2">The sequence shown here is derived from an EMBL/GenBank/DDBJ whole genome shotgun (WGS) entry which is preliminary data.</text>
</comment>
<evidence type="ECO:0000259" key="1">
    <source>
        <dbReference type="Pfam" id="PF25000"/>
    </source>
</evidence>
<dbReference type="EMBL" id="JAQJAN010000008">
    <property type="protein sequence ID" value="KAJ5724841.1"/>
    <property type="molecule type" value="Genomic_DNA"/>
</dbReference>
<dbReference type="Pfam" id="PF13374">
    <property type="entry name" value="TPR_10"/>
    <property type="match status" value="1"/>
</dbReference>
<dbReference type="Proteomes" id="UP001215712">
    <property type="component" value="Unassembled WGS sequence"/>
</dbReference>
<dbReference type="PANTHER" id="PTHR46082">
    <property type="entry name" value="ATP/GTP-BINDING PROTEIN-RELATED"/>
    <property type="match status" value="1"/>
</dbReference>
<dbReference type="InterPro" id="IPR011990">
    <property type="entry name" value="TPR-like_helical_dom_sf"/>
</dbReference>
<reference evidence="2" key="1">
    <citation type="journal article" date="2023" name="IMA Fungus">
        <title>Comparative genomic study of the Penicillium genus elucidates a diverse pangenome and 15 lateral gene transfer events.</title>
        <authorList>
            <person name="Petersen C."/>
            <person name="Sorensen T."/>
            <person name="Nielsen M.R."/>
            <person name="Sondergaard T.E."/>
            <person name="Sorensen J.L."/>
            <person name="Fitzpatrick D.A."/>
            <person name="Frisvad J.C."/>
            <person name="Nielsen K.L."/>
        </authorList>
    </citation>
    <scope>NUCLEOTIDE SEQUENCE</scope>
    <source>
        <strain evidence="2">IBT 17514</strain>
    </source>
</reference>
<sequence>MDPTESHSVALMRKKLGIEQVFEEKDVLELVRALACMPLAVVQAAAYITKLAPRFTVTQYLKEFQKSDRKLVKLLEHEAGNIHRDWEAKSSILVTWQMSFDHIREIRKPAADLLALMSFFDVQTIPEILLRGPPDESDDDNSIELDNCLDFEDDIQILCEYSFISVRQDGETFQMHRLVQTAVQRWLHVHDEKELWKSQFIQNLLLAFPTGDPILHWEKCCALYQHVQRALTQRPNSEETLKDWALLLYRGAYRNPQEAEELATKSNMELEKILGPENPHTISSGILQAMSCSLEGRCNDAEESLSRLLKMCESVLGNAHNITLEAKENLAEIYYYQSRFQDAEELWAQVLQIKKASLGERHASTLAAKGNLGISYTNAQNPEKNQTRLRKGLTLLSEVFEVRKKNLPGGHPSTLMAKSSISSVYIEQDNLKEAEKMETALLESYKKIFGDEHQYTLFSVVKLGAIYTYMDQLEDALPYGIAAVESYRKTLGEKATYTIGSMGNLTIMYGRLGRFKKAEPLAQAVFEAKRASLGGRNPETIDAMETLAMVYEGLQRDKEASSLRWEVTKARVDAYRDKHRRSFTVNNLLSLTAKLLVSAIDRFE</sequence>
<organism evidence="2 3">
    <name type="scientific">Penicillium malachiteum</name>
    <dbReference type="NCBI Taxonomy" id="1324776"/>
    <lineage>
        <taxon>Eukaryota</taxon>
        <taxon>Fungi</taxon>
        <taxon>Dikarya</taxon>
        <taxon>Ascomycota</taxon>
        <taxon>Pezizomycotina</taxon>
        <taxon>Eurotiomycetes</taxon>
        <taxon>Eurotiomycetidae</taxon>
        <taxon>Eurotiales</taxon>
        <taxon>Aspergillaceae</taxon>
        <taxon>Penicillium</taxon>
    </lineage>
</organism>
<protein>
    <recommendedName>
        <fullName evidence="1">DUF7779 domain-containing protein</fullName>
    </recommendedName>
</protein>
<dbReference type="InterPro" id="IPR056681">
    <property type="entry name" value="DUF7779"/>
</dbReference>
<feature type="domain" description="DUF7779" evidence="1">
    <location>
        <begin position="105"/>
        <end position="186"/>
    </location>
</feature>
<dbReference type="PANTHER" id="PTHR46082:SF6">
    <property type="entry name" value="AAA+ ATPASE DOMAIN-CONTAINING PROTEIN-RELATED"/>
    <property type="match status" value="1"/>
</dbReference>
<evidence type="ECO:0000313" key="3">
    <source>
        <dbReference type="Proteomes" id="UP001215712"/>
    </source>
</evidence>
<gene>
    <name evidence="2" type="ORF">N7493_006569</name>
</gene>
<dbReference type="Pfam" id="PF13424">
    <property type="entry name" value="TPR_12"/>
    <property type="match status" value="2"/>
</dbReference>
<dbReference type="SUPFAM" id="SSF48452">
    <property type="entry name" value="TPR-like"/>
    <property type="match status" value="2"/>
</dbReference>
<keyword evidence="3" id="KW-1185">Reference proteome</keyword>
<accession>A0AAD6HL67</accession>
<dbReference type="Pfam" id="PF25000">
    <property type="entry name" value="DUF7779"/>
    <property type="match status" value="1"/>
</dbReference>
<reference evidence="2" key="2">
    <citation type="submission" date="2023-01" db="EMBL/GenBank/DDBJ databases">
        <authorList>
            <person name="Petersen C."/>
        </authorList>
    </citation>
    <scope>NUCLEOTIDE SEQUENCE</scope>
    <source>
        <strain evidence="2">IBT 17514</strain>
    </source>
</reference>
<evidence type="ECO:0000313" key="2">
    <source>
        <dbReference type="EMBL" id="KAJ5724841.1"/>
    </source>
</evidence>
<name>A0AAD6HL67_9EURO</name>
<dbReference type="InterPro" id="IPR053137">
    <property type="entry name" value="NLR-like"/>
</dbReference>
<proteinExistence type="predicted"/>
<dbReference type="Gene3D" id="1.25.40.10">
    <property type="entry name" value="Tetratricopeptide repeat domain"/>
    <property type="match status" value="2"/>
</dbReference>